<name>A0A0K2SG02_LIMPI</name>
<dbReference type="SMART" id="SM00257">
    <property type="entry name" value="LysM"/>
    <property type="match status" value="1"/>
</dbReference>
<feature type="region of interest" description="Disordered" evidence="1">
    <location>
        <begin position="253"/>
        <end position="351"/>
    </location>
</feature>
<feature type="compositionally biased region" description="Pro residues" evidence="1">
    <location>
        <begin position="259"/>
        <end position="269"/>
    </location>
</feature>
<dbReference type="KEGG" id="lpil:LIP_0176"/>
<dbReference type="Pfam" id="PF01476">
    <property type="entry name" value="LysM"/>
    <property type="match status" value="1"/>
</dbReference>
<proteinExistence type="predicted"/>
<keyword evidence="4" id="KW-1185">Reference proteome</keyword>
<dbReference type="STRING" id="1555112.LIP_0176"/>
<dbReference type="SUPFAM" id="SSF54106">
    <property type="entry name" value="LysM domain"/>
    <property type="match status" value="1"/>
</dbReference>
<dbReference type="PROSITE" id="PS51782">
    <property type="entry name" value="LYSM"/>
    <property type="match status" value="1"/>
</dbReference>
<organism evidence="3 4">
    <name type="scientific">Limnochorda pilosa</name>
    <dbReference type="NCBI Taxonomy" id="1555112"/>
    <lineage>
        <taxon>Bacteria</taxon>
        <taxon>Bacillati</taxon>
        <taxon>Bacillota</taxon>
        <taxon>Limnochordia</taxon>
        <taxon>Limnochordales</taxon>
        <taxon>Limnochordaceae</taxon>
        <taxon>Limnochorda</taxon>
    </lineage>
</organism>
<dbReference type="InterPro" id="IPR036779">
    <property type="entry name" value="LysM_dom_sf"/>
</dbReference>
<protein>
    <recommendedName>
        <fullName evidence="2">LysM domain-containing protein</fullName>
    </recommendedName>
</protein>
<reference evidence="4" key="2">
    <citation type="journal article" date="2016" name="Int. J. Syst. Evol. Microbiol.">
        <title>Complete genome sequence and cell structure of Limnochorda pilosa, a Gram-negative spore-former within the phylum Firmicutes.</title>
        <authorList>
            <person name="Watanabe M."/>
            <person name="Kojima H."/>
            <person name="Fukui M."/>
        </authorList>
    </citation>
    <scope>NUCLEOTIDE SEQUENCE [LARGE SCALE GENOMIC DNA]</scope>
    <source>
        <strain evidence="4">HC45</strain>
    </source>
</reference>
<dbReference type="CDD" id="cd00118">
    <property type="entry name" value="LysM"/>
    <property type="match status" value="1"/>
</dbReference>
<evidence type="ECO:0000313" key="4">
    <source>
        <dbReference type="Proteomes" id="UP000065807"/>
    </source>
</evidence>
<sequence length="407" mass="43510">MGRPTQGGGRSPRELPARDWIGGYRPRLRSAARPAATWAGVAEPQPAPYLAPALEEEMIDISEEQPDEAAGVVFGYAARDATDPYVVALRALPFPQVEPLEGGLRIPRQSWWTLSRRWQEEIPDLEPVGWFRLQAGRGTSLGSYDRFTAHQRFADPLQFTWVLDPERGRQALYRWEGADLVPVPGYWRCTETPEVPARELPPRGSSAPAARRAGALAGILALKSWLVVAAAAAVVYLALPFAPGSIPSLVRPAGRTTPEAPPPAEPPLPLVAWSGGDGGSEAGPGRSGPTGLAGPSDGAGEPEIPSPSLEWEMEPPAPGQEDVGSPLPAPAAASSTGSEDALGRGSAPRYATHTVRRGETLWRISLRLLGDPTRYREIADLNGISNPHHLETGRVLLIPTDAVDALK</sequence>
<dbReference type="Gene3D" id="3.10.350.10">
    <property type="entry name" value="LysM domain"/>
    <property type="match status" value="1"/>
</dbReference>
<reference evidence="4" key="1">
    <citation type="submission" date="2015-07" db="EMBL/GenBank/DDBJ databases">
        <title>Complete genome sequence and phylogenetic analysis of Limnochorda pilosa.</title>
        <authorList>
            <person name="Watanabe M."/>
            <person name="Kojima H."/>
            <person name="Fukui M."/>
        </authorList>
    </citation>
    <scope>NUCLEOTIDE SEQUENCE [LARGE SCALE GENOMIC DNA]</scope>
    <source>
        <strain evidence="4">HC45</strain>
    </source>
</reference>
<dbReference type="OrthoDB" id="3292458at2"/>
<dbReference type="EMBL" id="AP014924">
    <property type="protein sequence ID" value="BAS26033.1"/>
    <property type="molecule type" value="Genomic_DNA"/>
</dbReference>
<dbReference type="AlphaFoldDB" id="A0A0K2SG02"/>
<feature type="compositionally biased region" description="Gly residues" evidence="1">
    <location>
        <begin position="275"/>
        <end position="288"/>
    </location>
</feature>
<feature type="domain" description="LysM" evidence="2">
    <location>
        <begin position="351"/>
        <end position="398"/>
    </location>
</feature>
<evidence type="ECO:0000259" key="2">
    <source>
        <dbReference type="PROSITE" id="PS51782"/>
    </source>
</evidence>
<evidence type="ECO:0000313" key="3">
    <source>
        <dbReference type="EMBL" id="BAS26033.1"/>
    </source>
</evidence>
<evidence type="ECO:0000256" key="1">
    <source>
        <dbReference type="SAM" id="MobiDB-lite"/>
    </source>
</evidence>
<dbReference type="Proteomes" id="UP000065807">
    <property type="component" value="Chromosome"/>
</dbReference>
<accession>A0A0K2SG02</accession>
<gene>
    <name evidence="3" type="ORF">LIP_0176</name>
</gene>
<dbReference type="RefSeq" id="WP_082725675.1">
    <property type="nucleotide sequence ID" value="NZ_AP014924.1"/>
</dbReference>
<dbReference type="InterPro" id="IPR018392">
    <property type="entry name" value="LysM"/>
</dbReference>